<name>A0A1E1WYI7_9ACAR</name>
<reference evidence="1" key="1">
    <citation type="journal article" date="2017" name="Front. Cell. Infect. Microbiol.">
        <title>The Distinct Transcriptional Response of the Midgut of Amblyomma sculptum and Amblyomma aureolatum Ticks to Rickettsia rickettsii Correlates to Their Differences in Susceptibility to Infection.</title>
        <authorList>
            <person name="Martins L.A."/>
            <person name="Galletti M.F.B.M."/>
            <person name="Ribeiro J.M."/>
            <person name="Fujita A."/>
            <person name="Costa F.B."/>
            <person name="Labruna M.B."/>
            <person name="Daffre S."/>
            <person name="Fogaca A.C."/>
        </authorList>
    </citation>
    <scope>NUCLEOTIDE SEQUENCE</scope>
</reference>
<feature type="non-terminal residue" evidence="1">
    <location>
        <position position="79"/>
    </location>
</feature>
<dbReference type="EMBL" id="GFAC01007342">
    <property type="protein sequence ID" value="JAT91846.1"/>
    <property type="molecule type" value="mRNA"/>
</dbReference>
<protein>
    <submittedName>
        <fullName evidence="1">Putative signaling protein ric-8/synembryn regulates neurotransmitter secretion</fullName>
    </submittedName>
</protein>
<organism evidence="1">
    <name type="scientific">Amblyomma aureolatum</name>
    <dbReference type="NCBI Taxonomy" id="187763"/>
    <lineage>
        <taxon>Eukaryota</taxon>
        <taxon>Metazoa</taxon>
        <taxon>Ecdysozoa</taxon>
        <taxon>Arthropoda</taxon>
        <taxon>Chelicerata</taxon>
        <taxon>Arachnida</taxon>
        <taxon>Acari</taxon>
        <taxon>Parasitiformes</taxon>
        <taxon>Ixodida</taxon>
        <taxon>Ixodoidea</taxon>
        <taxon>Ixodidae</taxon>
        <taxon>Amblyomminae</taxon>
        <taxon>Amblyomma</taxon>
    </lineage>
</organism>
<sequence length="79" mass="8624">LVARLLEVVSLDGANESCQVRCLETLRLLSRDRCHLDEVFSPNVLADLASLAQLTGRPSEELGQVERLPAPVVVEALKT</sequence>
<accession>A0A1E1WYI7</accession>
<evidence type="ECO:0000313" key="1">
    <source>
        <dbReference type="EMBL" id="JAT91846.1"/>
    </source>
</evidence>
<dbReference type="AlphaFoldDB" id="A0A1E1WYI7"/>
<feature type="non-terminal residue" evidence="1">
    <location>
        <position position="1"/>
    </location>
</feature>
<proteinExistence type="evidence at transcript level"/>